<feature type="non-terminal residue" evidence="2">
    <location>
        <position position="176"/>
    </location>
</feature>
<protein>
    <submittedName>
        <fullName evidence="2">PPUP7407</fullName>
    </submittedName>
</protein>
<feature type="compositionally biased region" description="Polar residues" evidence="1">
    <location>
        <begin position="35"/>
        <end position="48"/>
    </location>
</feature>
<reference evidence="2" key="1">
    <citation type="submission" date="2014-12" db="EMBL/GenBank/DDBJ databases">
        <title>Parallel Evolution in Life History Adaptation Evident in the Tissue-Specific Poeciliopsis prolifica transcriptome.</title>
        <authorList>
            <person name="Jue N.K."/>
            <person name="Foley R.J."/>
            <person name="Obergfell C."/>
            <person name="Reznick D.N."/>
            <person name="O'Neill R.J."/>
            <person name="O'Neill M.J."/>
        </authorList>
    </citation>
    <scope>NUCLEOTIDE SEQUENCE</scope>
</reference>
<name>A0A0S7EY80_9TELE</name>
<proteinExistence type="predicted"/>
<gene>
    <name evidence="2" type="primary">PPUP7407</name>
</gene>
<sequence>SKLNATVTHEEKEVNQGNASEAEPSICYESKPLEPTSQPSFLDETPQTGPVFTDVMESTEVLMGGFTSLTKEETSFVSNSPIALQPPGPMMSHLEFITDCDVSFPENIGSCSIDQDCTSVSREMAINQGGEMSQMSLVENLNHSRVSLRTAETCQELKDKDCVDDELLISHTKNLN</sequence>
<evidence type="ECO:0000256" key="1">
    <source>
        <dbReference type="SAM" id="MobiDB-lite"/>
    </source>
</evidence>
<dbReference type="AlphaFoldDB" id="A0A0S7EY80"/>
<feature type="non-terminal residue" evidence="2">
    <location>
        <position position="1"/>
    </location>
</feature>
<accession>A0A0S7EY80</accession>
<feature type="region of interest" description="Disordered" evidence="1">
    <location>
        <begin position="1"/>
        <end position="48"/>
    </location>
</feature>
<organism evidence="2">
    <name type="scientific">Poeciliopsis prolifica</name>
    <name type="common">blackstripe livebearer</name>
    <dbReference type="NCBI Taxonomy" id="188132"/>
    <lineage>
        <taxon>Eukaryota</taxon>
        <taxon>Metazoa</taxon>
        <taxon>Chordata</taxon>
        <taxon>Craniata</taxon>
        <taxon>Vertebrata</taxon>
        <taxon>Euteleostomi</taxon>
        <taxon>Actinopterygii</taxon>
        <taxon>Neopterygii</taxon>
        <taxon>Teleostei</taxon>
        <taxon>Neoteleostei</taxon>
        <taxon>Acanthomorphata</taxon>
        <taxon>Ovalentaria</taxon>
        <taxon>Atherinomorphae</taxon>
        <taxon>Cyprinodontiformes</taxon>
        <taxon>Poeciliidae</taxon>
        <taxon>Poeciliinae</taxon>
        <taxon>Poeciliopsis</taxon>
    </lineage>
</organism>
<evidence type="ECO:0000313" key="2">
    <source>
        <dbReference type="EMBL" id="JAO07001.1"/>
    </source>
</evidence>
<dbReference type="EMBL" id="GBYX01474663">
    <property type="protein sequence ID" value="JAO07001.1"/>
    <property type="molecule type" value="Transcribed_RNA"/>
</dbReference>